<evidence type="ECO:0000256" key="7">
    <source>
        <dbReference type="ARBA" id="ARBA00023010"/>
    </source>
</evidence>
<sequence length="250" mass="27991">MAFQSHNLCKNLCLIGAASPAENVLSPPAETDRGCYLRGPLLIVPPLLAVGRRCFSLLTVRRFCFSAPRRFWLSPLLFTVTVSSLSLTLSELTLSSPFISRHLSGFFRQIRETNYLRSKFLGRVDYGRDVSLPPANICNLKIKPRYADPIHTKFVMYAASNGHHLRSDDGLAQEPFLLTLIKETLWGLKSLFVFLVEQPSQLKYIEWPSFSSTLRTATLTLVLVALLIVALSTVDSALCYVLALFLRKAP</sequence>
<proteinExistence type="inferred from homology"/>
<dbReference type="PANTHER" id="PTHR37247">
    <property type="entry name" value="TRANSMEMBRANE PROTEIN"/>
    <property type="match status" value="1"/>
</dbReference>
<evidence type="ECO:0000313" key="10">
    <source>
        <dbReference type="Proteomes" id="UP000515211"/>
    </source>
</evidence>
<evidence type="ECO:0000313" key="11">
    <source>
        <dbReference type="RefSeq" id="XP_015967258.1"/>
    </source>
</evidence>
<dbReference type="PANTHER" id="PTHR37247:SF1">
    <property type="entry name" value="TRANSMEMBRANE PROTEIN"/>
    <property type="match status" value="1"/>
</dbReference>
<dbReference type="GO" id="GO:0016020">
    <property type="term" value="C:membrane"/>
    <property type="evidence" value="ECO:0007669"/>
    <property type="project" value="UniProtKB-SubCell"/>
</dbReference>
<feature type="transmembrane region" description="Helical" evidence="9">
    <location>
        <begin position="217"/>
        <end position="246"/>
    </location>
</feature>
<keyword evidence="7" id="KW-0811">Translocation</keyword>
<reference evidence="10" key="1">
    <citation type="journal article" date="2016" name="Nat. Genet.">
        <title>The genome sequences of Arachis duranensis and Arachis ipaensis, the diploid ancestors of cultivated peanut.</title>
        <authorList>
            <person name="Bertioli D.J."/>
            <person name="Cannon S.B."/>
            <person name="Froenicke L."/>
            <person name="Huang G."/>
            <person name="Farmer A.D."/>
            <person name="Cannon E.K."/>
            <person name="Liu X."/>
            <person name="Gao D."/>
            <person name="Clevenger J."/>
            <person name="Dash S."/>
            <person name="Ren L."/>
            <person name="Moretzsohn M.C."/>
            <person name="Shirasawa K."/>
            <person name="Huang W."/>
            <person name="Vidigal B."/>
            <person name="Abernathy B."/>
            <person name="Chu Y."/>
            <person name="Niederhuth C.E."/>
            <person name="Umale P."/>
            <person name="Araujo A.C."/>
            <person name="Kozik A."/>
            <person name="Kim K.D."/>
            <person name="Burow M.D."/>
            <person name="Varshney R.K."/>
            <person name="Wang X."/>
            <person name="Zhang X."/>
            <person name="Barkley N."/>
            <person name="Guimaraes P.M."/>
            <person name="Isobe S."/>
            <person name="Guo B."/>
            <person name="Liao B."/>
            <person name="Stalker H.T."/>
            <person name="Schmitz R.J."/>
            <person name="Scheffler B.E."/>
            <person name="Leal-Bertioli S.C."/>
            <person name="Xun X."/>
            <person name="Jackson S.A."/>
            <person name="Michelmore R."/>
            <person name="Ozias-Akins P."/>
        </authorList>
    </citation>
    <scope>NUCLEOTIDE SEQUENCE [LARGE SCALE GENOMIC DNA]</scope>
    <source>
        <strain evidence="10">cv. V14167</strain>
    </source>
</reference>
<evidence type="ECO:0000256" key="1">
    <source>
        <dbReference type="ARBA" id="ARBA00004370"/>
    </source>
</evidence>
<dbReference type="GeneID" id="107490979"/>
<keyword evidence="5" id="KW-0653">Protein transport</keyword>
<dbReference type="AlphaFoldDB" id="A0A6P4DNC1"/>
<dbReference type="OrthoDB" id="1913236at2759"/>
<dbReference type="GO" id="GO:0006605">
    <property type="term" value="P:protein targeting"/>
    <property type="evidence" value="ECO:0007669"/>
    <property type="project" value="InterPro"/>
</dbReference>
<keyword evidence="6 9" id="KW-1133">Transmembrane helix</keyword>
<dbReference type="Proteomes" id="UP000515211">
    <property type="component" value="Chromosome 5"/>
</dbReference>
<name>A0A6P4DNC1_ARADU</name>
<evidence type="ECO:0000256" key="6">
    <source>
        <dbReference type="ARBA" id="ARBA00022989"/>
    </source>
</evidence>
<keyword evidence="3" id="KW-0813">Transport</keyword>
<reference evidence="11" key="2">
    <citation type="submission" date="2025-08" db="UniProtKB">
        <authorList>
            <consortium name="RefSeq"/>
        </authorList>
    </citation>
    <scope>IDENTIFICATION</scope>
    <source>
        <tissue evidence="11">Whole plant</tissue>
    </source>
</reference>
<dbReference type="Pfam" id="PF00584">
    <property type="entry name" value="SecE"/>
    <property type="match status" value="1"/>
</dbReference>
<evidence type="ECO:0000256" key="9">
    <source>
        <dbReference type="SAM" id="Phobius"/>
    </source>
</evidence>
<evidence type="ECO:0000256" key="5">
    <source>
        <dbReference type="ARBA" id="ARBA00022927"/>
    </source>
</evidence>
<gene>
    <name evidence="11" type="primary">LOC107490979</name>
</gene>
<dbReference type="RefSeq" id="XP_015967258.1">
    <property type="nucleotide sequence ID" value="XM_016111772.3"/>
</dbReference>
<accession>A0A6P4DNC1</accession>
<dbReference type="GO" id="GO:0006886">
    <property type="term" value="P:intracellular protein transport"/>
    <property type="evidence" value="ECO:0007669"/>
    <property type="project" value="InterPro"/>
</dbReference>
<comment type="subcellular location">
    <subcellularLocation>
        <location evidence="1">Membrane</location>
    </subcellularLocation>
</comment>
<protein>
    <submittedName>
        <fullName evidence="11">Uncharacterized protein LOC107490979</fullName>
    </submittedName>
</protein>
<keyword evidence="8 9" id="KW-0472">Membrane</keyword>
<keyword evidence="10" id="KW-1185">Reference proteome</keyword>
<dbReference type="KEGG" id="adu:107490979"/>
<evidence type="ECO:0000256" key="4">
    <source>
        <dbReference type="ARBA" id="ARBA00022692"/>
    </source>
</evidence>
<dbReference type="InterPro" id="IPR001901">
    <property type="entry name" value="Translocase_SecE/Sec61-g"/>
</dbReference>
<evidence type="ECO:0000256" key="8">
    <source>
        <dbReference type="ARBA" id="ARBA00023136"/>
    </source>
</evidence>
<comment type="similarity">
    <text evidence="2">Belongs to the SecE/SEC61-gamma family.</text>
</comment>
<organism evidence="10 11">
    <name type="scientific">Arachis duranensis</name>
    <name type="common">Wild peanut</name>
    <dbReference type="NCBI Taxonomy" id="130453"/>
    <lineage>
        <taxon>Eukaryota</taxon>
        <taxon>Viridiplantae</taxon>
        <taxon>Streptophyta</taxon>
        <taxon>Embryophyta</taxon>
        <taxon>Tracheophyta</taxon>
        <taxon>Spermatophyta</taxon>
        <taxon>Magnoliopsida</taxon>
        <taxon>eudicotyledons</taxon>
        <taxon>Gunneridae</taxon>
        <taxon>Pentapetalae</taxon>
        <taxon>rosids</taxon>
        <taxon>fabids</taxon>
        <taxon>Fabales</taxon>
        <taxon>Fabaceae</taxon>
        <taxon>Papilionoideae</taxon>
        <taxon>50 kb inversion clade</taxon>
        <taxon>dalbergioids sensu lato</taxon>
        <taxon>Dalbergieae</taxon>
        <taxon>Pterocarpus clade</taxon>
        <taxon>Arachis</taxon>
    </lineage>
</organism>
<evidence type="ECO:0000256" key="3">
    <source>
        <dbReference type="ARBA" id="ARBA00022448"/>
    </source>
</evidence>
<keyword evidence="4 9" id="KW-0812">Transmembrane</keyword>
<evidence type="ECO:0000256" key="2">
    <source>
        <dbReference type="ARBA" id="ARBA00008274"/>
    </source>
</evidence>